<dbReference type="PANTHER" id="PTHR48021">
    <property type="match status" value="1"/>
</dbReference>
<feature type="transmembrane region" description="Helical" evidence="9">
    <location>
        <begin position="205"/>
        <end position="226"/>
    </location>
</feature>
<evidence type="ECO:0000256" key="3">
    <source>
        <dbReference type="ARBA" id="ARBA00022692"/>
    </source>
</evidence>
<dbReference type="OrthoDB" id="6612291at2759"/>
<dbReference type="Pfam" id="PF00083">
    <property type="entry name" value="Sugar_tr"/>
    <property type="match status" value="1"/>
</dbReference>
<keyword evidence="6" id="KW-0325">Glycoprotein</keyword>
<feature type="transmembrane region" description="Helical" evidence="9">
    <location>
        <begin position="181"/>
        <end position="199"/>
    </location>
</feature>
<evidence type="ECO:0000256" key="5">
    <source>
        <dbReference type="ARBA" id="ARBA00023136"/>
    </source>
</evidence>
<dbReference type="PROSITE" id="PS00217">
    <property type="entry name" value="SUGAR_TRANSPORT_2"/>
    <property type="match status" value="1"/>
</dbReference>
<dbReference type="InterPro" id="IPR050549">
    <property type="entry name" value="MFS_Trehalose_Transporter"/>
</dbReference>
<dbReference type="PROSITE" id="PS50850">
    <property type="entry name" value="MFS"/>
    <property type="match status" value="1"/>
</dbReference>
<dbReference type="PANTHER" id="PTHR48021:SF1">
    <property type="entry name" value="GH07001P-RELATED"/>
    <property type="match status" value="1"/>
</dbReference>
<evidence type="ECO:0000256" key="9">
    <source>
        <dbReference type="SAM" id="Phobius"/>
    </source>
</evidence>
<dbReference type="RefSeq" id="XP_024875920.1">
    <property type="nucleotide sequence ID" value="XM_025020152.1"/>
</dbReference>
<feature type="transmembrane region" description="Helical" evidence="9">
    <location>
        <begin position="51"/>
        <end position="72"/>
    </location>
</feature>
<proteinExistence type="inferred from homology"/>
<dbReference type="SUPFAM" id="SSF103473">
    <property type="entry name" value="MFS general substrate transporter"/>
    <property type="match status" value="1"/>
</dbReference>
<keyword evidence="2" id="KW-1003">Cell membrane</keyword>
<dbReference type="AlphaFoldDB" id="A0A6J1Q4S1"/>
<feature type="transmembrane region" description="Helical" evidence="9">
    <location>
        <begin position="92"/>
        <end position="110"/>
    </location>
</feature>
<dbReference type="NCBIfam" id="TIGR00879">
    <property type="entry name" value="SP"/>
    <property type="match status" value="1"/>
</dbReference>
<dbReference type="InterPro" id="IPR020846">
    <property type="entry name" value="MFS_dom"/>
</dbReference>
<gene>
    <name evidence="12" type="primary">LOC112457227</name>
</gene>
<comment type="similarity">
    <text evidence="7">Belongs to the major facilitator superfamily. Sugar transporter (TC 2.A.1.1) family. Trehalose transporter subfamily.</text>
</comment>
<dbReference type="GO" id="GO:0051119">
    <property type="term" value="F:sugar transmembrane transporter activity"/>
    <property type="evidence" value="ECO:0007669"/>
    <property type="project" value="InterPro"/>
</dbReference>
<evidence type="ECO:0000256" key="1">
    <source>
        <dbReference type="ARBA" id="ARBA00004651"/>
    </source>
</evidence>
<keyword evidence="8" id="KW-0813">Transport</keyword>
<evidence type="ECO:0000313" key="12">
    <source>
        <dbReference type="RefSeq" id="XP_024875920.1"/>
    </source>
</evidence>
<keyword evidence="3 9" id="KW-0812">Transmembrane</keyword>
<accession>A0A6J1Q4S1</accession>
<dbReference type="InterPro" id="IPR036259">
    <property type="entry name" value="MFS_trans_sf"/>
</dbReference>
<evidence type="ECO:0000313" key="11">
    <source>
        <dbReference type="Proteomes" id="UP000504618"/>
    </source>
</evidence>
<name>A0A6J1Q4S1_9HYME</name>
<sequence length="505" mass="54641">MTMSTTMTAHVNNDATSKLFVTLPDKEKQHYVLQVSNNPGSFSKGKKRFQFLVTLCAALGGMQAGITLGWTSPILPYLTSAESFLPELSVNQISWITSLLVLGAIVGAVPAGKIADRIGRKWAILLTAVPFTTCWLTLLTAENIVSIYVARFIGGIGTGAACVLVPVYVGEIAQASIRGALGAFFPLLFSSGIMFSYVAGAYCSYVAFNIACCAILVPFVLGVPFMPESPLWLVQKGRKIQAAKVLTILRGSHYDVPGEIAVLQDDVDRMANASGGLKDLAGTKAGRRAAVTCIGLMFFQQLSGVDAILFYTVSIFQAANSTIDPFLATIVIGFTEVVMTIFVAIVIDRFGRKPLLVISGTMMTLCLSVLGYYFKLKDEGSDVSSFGWLPLTSLALFNVVFSIGYGSVPFTVISEIFPPETKGVASSLSIVVHWCLVFAVTKLFPTMEDRMGQAATFWTFSCFTAVSVFFAYFVVPETKGKTLQEIQSKLKRRQKSKTECQVEPV</sequence>
<feature type="transmembrane region" description="Helical" evidence="9">
    <location>
        <begin position="147"/>
        <end position="169"/>
    </location>
</feature>
<dbReference type="GO" id="GO:0005886">
    <property type="term" value="C:plasma membrane"/>
    <property type="evidence" value="ECO:0007669"/>
    <property type="project" value="UniProtKB-SubCell"/>
</dbReference>
<evidence type="ECO:0000256" key="7">
    <source>
        <dbReference type="ARBA" id="ARBA00024348"/>
    </source>
</evidence>
<feature type="transmembrane region" description="Helical" evidence="9">
    <location>
        <begin position="354"/>
        <end position="374"/>
    </location>
</feature>
<feature type="transmembrane region" description="Helical" evidence="9">
    <location>
        <begin position="289"/>
        <end position="313"/>
    </location>
</feature>
<dbReference type="InterPro" id="IPR003663">
    <property type="entry name" value="Sugar/inositol_transpt"/>
</dbReference>
<feature type="transmembrane region" description="Helical" evidence="9">
    <location>
        <begin position="386"/>
        <end position="412"/>
    </location>
</feature>
<dbReference type="InterPro" id="IPR005828">
    <property type="entry name" value="MFS_sugar_transport-like"/>
</dbReference>
<dbReference type="InterPro" id="IPR044775">
    <property type="entry name" value="MFS_ERD6/Tret1-like"/>
</dbReference>
<feature type="transmembrane region" description="Helical" evidence="9">
    <location>
        <begin position="122"/>
        <end position="141"/>
    </location>
</feature>
<keyword evidence="11" id="KW-1185">Reference proteome</keyword>
<dbReference type="PRINTS" id="PR00171">
    <property type="entry name" value="SUGRTRNSPORT"/>
</dbReference>
<protein>
    <submittedName>
        <fullName evidence="12">Facilitated trehalose transporter Tret1-2 homolog</fullName>
    </submittedName>
</protein>
<evidence type="ECO:0000256" key="6">
    <source>
        <dbReference type="ARBA" id="ARBA00023180"/>
    </source>
</evidence>
<feature type="domain" description="Major facilitator superfamily (MFS) profile" evidence="10">
    <location>
        <begin position="53"/>
        <end position="479"/>
    </location>
</feature>
<reference evidence="12" key="1">
    <citation type="submission" date="2025-08" db="UniProtKB">
        <authorList>
            <consortium name="RefSeq"/>
        </authorList>
    </citation>
    <scope>IDENTIFICATION</scope>
    <source>
        <tissue evidence="12">Whole body</tissue>
    </source>
</reference>
<evidence type="ECO:0000259" key="10">
    <source>
        <dbReference type="PROSITE" id="PS50850"/>
    </source>
</evidence>
<evidence type="ECO:0000256" key="2">
    <source>
        <dbReference type="ARBA" id="ARBA00022475"/>
    </source>
</evidence>
<evidence type="ECO:0000256" key="8">
    <source>
        <dbReference type="RuleBase" id="RU003346"/>
    </source>
</evidence>
<feature type="transmembrane region" description="Helical" evidence="9">
    <location>
        <begin position="424"/>
        <end position="444"/>
    </location>
</feature>
<keyword evidence="5 9" id="KW-0472">Membrane</keyword>
<feature type="transmembrane region" description="Helical" evidence="9">
    <location>
        <begin position="325"/>
        <end position="347"/>
    </location>
</feature>
<dbReference type="PROSITE" id="PS00216">
    <property type="entry name" value="SUGAR_TRANSPORT_1"/>
    <property type="match status" value="2"/>
</dbReference>
<dbReference type="Proteomes" id="UP000504618">
    <property type="component" value="Unplaced"/>
</dbReference>
<dbReference type="CDD" id="cd17358">
    <property type="entry name" value="MFS_GLUT6_8_Class3_like"/>
    <property type="match status" value="1"/>
</dbReference>
<dbReference type="InterPro" id="IPR005829">
    <property type="entry name" value="Sugar_transporter_CS"/>
</dbReference>
<dbReference type="GeneID" id="112457227"/>
<comment type="subcellular location">
    <subcellularLocation>
        <location evidence="1">Cell membrane</location>
        <topology evidence="1">Multi-pass membrane protein</topology>
    </subcellularLocation>
</comment>
<organism evidence="11 12">
    <name type="scientific">Temnothorax curvispinosus</name>
    <dbReference type="NCBI Taxonomy" id="300111"/>
    <lineage>
        <taxon>Eukaryota</taxon>
        <taxon>Metazoa</taxon>
        <taxon>Ecdysozoa</taxon>
        <taxon>Arthropoda</taxon>
        <taxon>Hexapoda</taxon>
        <taxon>Insecta</taxon>
        <taxon>Pterygota</taxon>
        <taxon>Neoptera</taxon>
        <taxon>Endopterygota</taxon>
        <taxon>Hymenoptera</taxon>
        <taxon>Apocrita</taxon>
        <taxon>Aculeata</taxon>
        <taxon>Formicoidea</taxon>
        <taxon>Formicidae</taxon>
        <taxon>Myrmicinae</taxon>
        <taxon>Temnothorax</taxon>
    </lineage>
</organism>
<dbReference type="Gene3D" id="1.20.1250.20">
    <property type="entry name" value="MFS general substrate transporter like domains"/>
    <property type="match status" value="1"/>
</dbReference>
<dbReference type="FunFam" id="1.20.1250.20:FF:000055">
    <property type="entry name" value="Facilitated trehalose transporter Tret1-2 homolog"/>
    <property type="match status" value="1"/>
</dbReference>
<evidence type="ECO:0000256" key="4">
    <source>
        <dbReference type="ARBA" id="ARBA00022989"/>
    </source>
</evidence>
<keyword evidence="4 9" id="KW-1133">Transmembrane helix</keyword>
<feature type="transmembrane region" description="Helical" evidence="9">
    <location>
        <begin position="456"/>
        <end position="475"/>
    </location>
</feature>